<reference evidence="3 4" key="1">
    <citation type="submission" date="2017-04" db="EMBL/GenBank/DDBJ databases">
        <authorList>
            <person name="Afonso C.L."/>
            <person name="Miller P.J."/>
            <person name="Scott M.A."/>
            <person name="Spackman E."/>
            <person name="Goraichik I."/>
            <person name="Dimitrov K.M."/>
            <person name="Suarez D.L."/>
            <person name="Swayne D.E."/>
        </authorList>
    </citation>
    <scope>NUCLEOTIDE SEQUENCE [LARGE SCALE GENOMIC DNA]</scope>
    <source>
        <strain evidence="3 4">ToBE</strain>
    </source>
</reference>
<comment type="similarity">
    <text evidence="1 2">Belongs to the complex I subunit 6 family.</text>
</comment>
<comment type="catalytic activity">
    <reaction evidence="2">
        <text>a quinone + NADH + 5 H(+)(in) = a quinol + NAD(+) + 4 H(+)(out)</text>
        <dbReference type="Rhea" id="RHEA:57888"/>
        <dbReference type="ChEBI" id="CHEBI:15378"/>
        <dbReference type="ChEBI" id="CHEBI:24646"/>
        <dbReference type="ChEBI" id="CHEBI:57540"/>
        <dbReference type="ChEBI" id="CHEBI:57945"/>
        <dbReference type="ChEBI" id="CHEBI:132124"/>
    </reaction>
</comment>
<protein>
    <recommendedName>
        <fullName evidence="2">NADH-quinone oxidoreductase subunit J</fullName>
        <ecNumber evidence="2">7.1.1.-</ecNumber>
    </recommendedName>
</protein>
<dbReference type="OrthoDB" id="9814997at2"/>
<gene>
    <name evidence="3" type="ORF">SAMN00808754_1227</name>
</gene>
<feature type="transmembrane region" description="Helical" evidence="2">
    <location>
        <begin position="34"/>
        <end position="51"/>
    </location>
</feature>
<dbReference type="InterPro" id="IPR001457">
    <property type="entry name" value="NADH_UbQ/plastoQ_OxRdtase_su6"/>
</dbReference>
<dbReference type="Gene3D" id="1.20.120.1200">
    <property type="entry name" value="NADH-ubiquinone/plastoquinone oxidoreductase chain 6, subunit NuoJ"/>
    <property type="match status" value="1"/>
</dbReference>
<feature type="transmembrane region" description="Helical" evidence="2">
    <location>
        <begin position="6"/>
        <end position="27"/>
    </location>
</feature>
<dbReference type="InterPro" id="IPR042106">
    <property type="entry name" value="Nuo/plastoQ_OxRdtase_6_NuoJ"/>
</dbReference>
<proteinExistence type="inferred from homology"/>
<evidence type="ECO:0000256" key="2">
    <source>
        <dbReference type="RuleBase" id="RU004429"/>
    </source>
</evidence>
<keyword evidence="2" id="KW-1133">Transmembrane helix</keyword>
<keyword evidence="2" id="KW-1003">Cell membrane</keyword>
<dbReference type="Pfam" id="PF00499">
    <property type="entry name" value="Oxidored_q3"/>
    <property type="match status" value="1"/>
</dbReference>
<dbReference type="GO" id="GO:0008137">
    <property type="term" value="F:NADH dehydrogenase (ubiquinone) activity"/>
    <property type="evidence" value="ECO:0007669"/>
    <property type="project" value="UniProtKB-UniRule"/>
</dbReference>
<comment type="subcellular location">
    <subcellularLocation>
        <location evidence="2">Cell membrane</location>
        <topology evidence="2">Multi-pass membrane protein</topology>
    </subcellularLocation>
</comment>
<keyword evidence="2" id="KW-0520">NAD</keyword>
<evidence type="ECO:0000313" key="4">
    <source>
        <dbReference type="Proteomes" id="UP000192569"/>
    </source>
</evidence>
<evidence type="ECO:0000256" key="1">
    <source>
        <dbReference type="ARBA" id="ARBA00005698"/>
    </source>
</evidence>
<dbReference type="EC" id="7.1.1.-" evidence="2"/>
<dbReference type="GO" id="GO:0005886">
    <property type="term" value="C:plasma membrane"/>
    <property type="evidence" value="ECO:0007669"/>
    <property type="project" value="UniProtKB-SubCell"/>
</dbReference>
<evidence type="ECO:0000313" key="3">
    <source>
        <dbReference type="EMBL" id="SMB95382.1"/>
    </source>
</evidence>
<keyword evidence="4" id="KW-1185">Reference proteome</keyword>
<dbReference type="GO" id="GO:0048038">
    <property type="term" value="F:quinone binding"/>
    <property type="evidence" value="ECO:0007669"/>
    <property type="project" value="UniProtKB-UniRule"/>
</dbReference>
<feature type="transmembrane region" description="Helical" evidence="2">
    <location>
        <begin position="135"/>
        <end position="162"/>
    </location>
</feature>
<sequence length="169" mass="17739">MAGNLTLLAFWVLSALIVASALAVVFLPNIVHSALYLVLSFIGVAGIYILLEAEFLAAVQVLVYVGAVSVLLIFGVMLTRRGNIRQSNLFNGFGLAAGVVSLALCVLIMLALARTPASLPFGTWPKDTVGALAEAFLGSFVLPFEVAAILLLVGIIGAILVAREVKEDK</sequence>
<name>A0A1W1VPS9_9FIRM</name>
<keyword evidence="2" id="KW-0874">Quinone</keyword>
<feature type="transmembrane region" description="Helical" evidence="2">
    <location>
        <begin position="90"/>
        <end position="115"/>
    </location>
</feature>
<accession>A0A1W1VPS9</accession>
<keyword evidence="2" id="KW-0812">Transmembrane</keyword>
<dbReference type="RefSeq" id="WP_084664820.1">
    <property type="nucleotide sequence ID" value="NZ_LT838272.1"/>
</dbReference>
<dbReference type="EMBL" id="LT838272">
    <property type="protein sequence ID" value="SMB95382.1"/>
    <property type="molecule type" value="Genomic_DNA"/>
</dbReference>
<organism evidence="3 4">
    <name type="scientific">Thermanaeromonas toyohensis ToBE</name>
    <dbReference type="NCBI Taxonomy" id="698762"/>
    <lineage>
        <taxon>Bacteria</taxon>
        <taxon>Bacillati</taxon>
        <taxon>Bacillota</taxon>
        <taxon>Clostridia</taxon>
        <taxon>Neomoorellales</taxon>
        <taxon>Neomoorellaceae</taxon>
        <taxon>Thermanaeromonas</taxon>
    </lineage>
</organism>
<dbReference type="STRING" id="698762.SAMN00808754_1227"/>
<keyword evidence="2" id="KW-0472">Membrane</keyword>
<dbReference type="AlphaFoldDB" id="A0A1W1VPS9"/>
<dbReference type="PANTHER" id="PTHR33269:SF17">
    <property type="entry name" value="NADH-UBIQUINONE OXIDOREDUCTASE CHAIN 6"/>
    <property type="match status" value="1"/>
</dbReference>
<dbReference type="Proteomes" id="UP000192569">
    <property type="component" value="Chromosome I"/>
</dbReference>
<dbReference type="PANTHER" id="PTHR33269">
    <property type="entry name" value="NADH-UBIQUINONE OXIDOREDUCTASE CHAIN 6"/>
    <property type="match status" value="1"/>
</dbReference>
<comment type="function">
    <text evidence="2">NDH-1 shuttles electrons from NADH, via FMN and iron-sulfur (Fe-S) centers, to quinones in the respiratory chain. Couples the redox reaction to proton translocation (for every two electrons transferred, four hydrogen ions are translocated across the cytoplasmic membrane), and thus conserves the redox energy in a proton gradient.</text>
</comment>
<feature type="transmembrane region" description="Helical" evidence="2">
    <location>
        <begin position="57"/>
        <end position="78"/>
    </location>
</feature>